<keyword evidence="7" id="KW-1133">Transmembrane helix</keyword>
<proteinExistence type="inferred from homology"/>
<dbReference type="InterPro" id="IPR042177">
    <property type="entry name" value="Cell/Rod_1"/>
</dbReference>
<gene>
    <name evidence="9" type="ORF">SAMN05216231_1575</name>
</gene>
<evidence type="ECO:0000256" key="7">
    <source>
        <dbReference type="SAM" id="Phobius"/>
    </source>
</evidence>
<dbReference type="NCBIfam" id="TIGR00219">
    <property type="entry name" value="mreC"/>
    <property type="match status" value="1"/>
</dbReference>
<evidence type="ECO:0000259" key="8">
    <source>
        <dbReference type="Pfam" id="PF04085"/>
    </source>
</evidence>
<sequence length="293" mass="33095">MPIFQKKRLFILLIGIIILVAMIGFSLRDRDNLSTPEQFIKDTVGWAQNIIHTPVNYVTTIFTNIDDIKNTYNENQLLREKLAQYKSLVYEVQEIKEDNDELRETLNKTKSIQDYNPIQATVMSRSPEQWIEQVTINKGIQDGVKENMAVITAEGMVGKIQTVSQFTSTVKLLSGFDQFNRISATISQEESNDIFGLIEEYDDESNNLLFKIIEESNKDIEKGELVVSSGMGGVFPAGLPIGTVKEVKPDQYGLTRTALIEPAADMYEINNVIVVNRALAEDETSKDTEEDNE</sequence>
<dbReference type="InterPro" id="IPR055342">
    <property type="entry name" value="MreC_beta-barrel_core"/>
</dbReference>
<dbReference type="STRING" id="553311.SAMN05216231_1575"/>
<feature type="coiled-coil region" evidence="6">
    <location>
        <begin position="68"/>
        <end position="112"/>
    </location>
</feature>
<evidence type="ECO:0000313" key="10">
    <source>
        <dbReference type="Proteomes" id="UP000199444"/>
    </source>
</evidence>
<evidence type="ECO:0000256" key="6">
    <source>
        <dbReference type="SAM" id="Coils"/>
    </source>
</evidence>
<comment type="similarity">
    <text evidence="1 5">Belongs to the MreC family.</text>
</comment>
<keyword evidence="7" id="KW-0812">Transmembrane</keyword>
<dbReference type="Gene3D" id="2.40.10.350">
    <property type="entry name" value="Rod shape-determining protein MreC, domain 2"/>
    <property type="match status" value="1"/>
</dbReference>
<keyword evidence="7" id="KW-0472">Membrane</keyword>
<evidence type="ECO:0000256" key="3">
    <source>
        <dbReference type="ARBA" id="ARBA00022960"/>
    </source>
</evidence>
<dbReference type="PANTHER" id="PTHR34138">
    <property type="entry name" value="CELL SHAPE-DETERMINING PROTEIN MREC"/>
    <property type="match status" value="1"/>
</dbReference>
<dbReference type="Pfam" id="PF04085">
    <property type="entry name" value="MreC"/>
    <property type="match status" value="1"/>
</dbReference>
<feature type="domain" description="Rod shape-determining protein MreC beta-barrel core" evidence="8">
    <location>
        <begin position="122"/>
        <end position="275"/>
    </location>
</feature>
<dbReference type="PIRSF" id="PIRSF038471">
    <property type="entry name" value="MreC"/>
    <property type="match status" value="1"/>
</dbReference>
<dbReference type="InterPro" id="IPR007221">
    <property type="entry name" value="MreC"/>
</dbReference>
<evidence type="ECO:0000256" key="1">
    <source>
        <dbReference type="ARBA" id="ARBA00009369"/>
    </source>
</evidence>
<dbReference type="EMBL" id="FNKD01000002">
    <property type="protein sequence ID" value="SDQ46268.1"/>
    <property type="molecule type" value="Genomic_DNA"/>
</dbReference>
<dbReference type="AlphaFoldDB" id="A0A1H1B2V4"/>
<evidence type="ECO:0000313" key="9">
    <source>
        <dbReference type="EMBL" id="SDQ46268.1"/>
    </source>
</evidence>
<protein>
    <recommendedName>
        <fullName evidence="2 5">Cell shape-determining protein MreC</fullName>
    </recommendedName>
    <alternativeName>
        <fullName evidence="4 5">Cell shape protein MreC</fullName>
    </alternativeName>
</protein>
<dbReference type="Gene3D" id="2.40.10.340">
    <property type="entry name" value="Rod shape-determining protein MreC, domain 1"/>
    <property type="match status" value="1"/>
</dbReference>
<dbReference type="GO" id="GO:0008360">
    <property type="term" value="P:regulation of cell shape"/>
    <property type="evidence" value="ECO:0007669"/>
    <property type="project" value="UniProtKB-KW"/>
</dbReference>
<keyword evidence="10" id="KW-1185">Reference proteome</keyword>
<dbReference type="Proteomes" id="UP000199444">
    <property type="component" value="Unassembled WGS sequence"/>
</dbReference>
<organism evidence="9 10">
    <name type="scientific">Virgibacillus salinus</name>
    <dbReference type="NCBI Taxonomy" id="553311"/>
    <lineage>
        <taxon>Bacteria</taxon>
        <taxon>Bacillati</taxon>
        <taxon>Bacillota</taxon>
        <taxon>Bacilli</taxon>
        <taxon>Bacillales</taxon>
        <taxon>Bacillaceae</taxon>
        <taxon>Virgibacillus</taxon>
    </lineage>
</organism>
<name>A0A1H1B2V4_9BACI</name>
<dbReference type="RefSeq" id="WP_092492430.1">
    <property type="nucleotide sequence ID" value="NZ_FNKD01000002.1"/>
</dbReference>
<evidence type="ECO:0000256" key="2">
    <source>
        <dbReference type="ARBA" id="ARBA00013855"/>
    </source>
</evidence>
<dbReference type="PANTHER" id="PTHR34138:SF1">
    <property type="entry name" value="CELL SHAPE-DETERMINING PROTEIN MREC"/>
    <property type="match status" value="1"/>
</dbReference>
<evidence type="ECO:0000256" key="5">
    <source>
        <dbReference type="PIRNR" id="PIRNR038471"/>
    </source>
</evidence>
<keyword evidence="6" id="KW-0175">Coiled coil</keyword>
<dbReference type="GO" id="GO:0005886">
    <property type="term" value="C:plasma membrane"/>
    <property type="evidence" value="ECO:0007669"/>
    <property type="project" value="TreeGrafter"/>
</dbReference>
<feature type="transmembrane region" description="Helical" evidence="7">
    <location>
        <begin position="9"/>
        <end position="27"/>
    </location>
</feature>
<keyword evidence="3 5" id="KW-0133">Cell shape</keyword>
<comment type="function">
    <text evidence="5">Involved in formation and maintenance of cell shape.</text>
</comment>
<reference evidence="9 10" key="1">
    <citation type="submission" date="2016-10" db="EMBL/GenBank/DDBJ databases">
        <authorList>
            <person name="de Groot N.N."/>
        </authorList>
    </citation>
    <scope>NUCLEOTIDE SEQUENCE [LARGE SCALE GENOMIC DNA]</scope>
    <source>
        <strain evidence="9 10">CGMCC 1.10449</strain>
    </source>
</reference>
<dbReference type="InterPro" id="IPR042175">
    <property type="entry name" value="Cell/Rod_MreC_2"/>
</dbReference>
<evidence type="ECO:0000256" key="4">
    <source>
        <dbReference type="ARBA" id="ARBA00032089"/>
    </source>
</evidence>
<accession>A0A1H1B2V4</accession>